<dbReference type="Pfam" id="PF07859">
    <property type="entry name" value="Abhydrolase_3"/>
    <property type="match status" value="1"/>
</dbReference>
<dbReference type="InterPro" id="IPR029058">
    <property type="entry name" value="AB_hydrolase_fold"/>
</dbReference>
<evidence type="ECO:0000256" key="1">
    <source>
        <dbReference type="ARBA" id="ARBA00022801"/>
    </source>
</evidence>
<dbReference type="InterPro" id="IPR050300">
    <property type="entry name" value="GDXG_lipolytic_enzyme"/>
</dbReference>
<accession>A0A1E3Q6R4</accession>
<dbReference type="Gene3D" id="3.40.50.1820">
    <property type="entry name" value="alpha/beta hydrolase"/>
    <property type="match status" value="1"/>
</dbReference>
<dbReference type="PANTHER" id="PTHR48081:SF8">
    <property type="entry name" value="ALPHA_BETA HYDROLASE FOLD-3 DOMAIN-CONTAINING PROTEIN-RELATED"/>
    <property type="match status" value="1"/>
</dbReference>
<gene>
    <name evidence="3" type="ORF">LIPSTDRAFT_3711</name>
</gene>
<dbReference type="SUPFAM" id="SSF53474">
    <property type="entry name" value="alpha/beta-Hydrolases"/>
    <property type="match status" value="1"/>
</dbReference>
<sequence length="342" mass="37689">MISQFENPQMSYLIQQEQLSSIDPEFELIWASRPSSGNILSSIHERRERINGVIGNLVDGLGAFAGEIEDISIPVRDGHSIDGRVWRPPQTTGQQPLVVWYHGGGFCMGDISMNEPLCRRVCSDLQCVVVSVAYRLAPEHVFPTGINDAWDAFNWIAANVASLGANPAAGFIVGGSSAGANISIVLSHLARDSKIIPPLTGVYLGIPLVVHHDAVPPQYLTHYKSFAQNKDAPILNEESIRFLEGQLEPVPSDPLYSPLLWPTGHKDLPPTYFQVCGLDPLRDDGLIYEDLLRRECGVETKIDVYPGVPHGFNSGFPSLNSSRKFENDGMEGMKWLLERQST</sequence>
<evidence type="ECO:0000313" key="4">
    <source>
        <dbReference type="Proteomes" id="UP000094385"/>
    </source>
</evidence>
<keyword evidence="1" id="KW-0378">Hydrolase</keyword>
<reference evidence="3 4" key="1">
    <citation type="journal article" date="2016" name="Proc. Natl. Acad. Sci. U.S.A.">
        <title>Comparative genomics of biotechnologically important yeasts.</title>
        <authorList>
            <person name="Riley R."/>
            <person name="Haridas S."/>
            <person name="Wolfe K.H."/>
            <person name="Lopes M.R."/>
            <person name="Hittinger C.T."/>
            <person name="Goeker M."/>
            <person name="Salamov A.A."/>
            <person name="Wisecaver J.H."/>
            <person name="Long T.M."/>
            <person name="Calvey C.H."/>
            <person name="Aerts A.L."/>
            <person name="Barry K.W."/>
            <person name="Choi C."/>
            <person name="Clum A."/>
            <person name="Coughlan A.Y."/>
            <person name="Deshpande S."/>
            <person name="Douglass A.P."/>
            <person name="Hanson S.J."/>
            <person name="Klenk H.-P."/>
            <person name="LaButti K.M."/>
            <person name="Lapidus A."/>
            <person name="Lindquist E.A."/>
            <person name="Lipzen A.M."/>
            <person name="Meier-Kolthoff J.P."/>
            <person name="Ohm R.A."/>
            <person name="Otillar R.P."/>
            <person name="Pangilinan J.L."/>
            <person name="Peng Y."/>
            <person name="Rokas A."/>
            <person name="Rosa C.A."/>
            <person name="Scheuner C."/>
            <person name="Sibirny A.A."/>
            <person name="Slot J.C."/>
            <person name="Stielow J.B."/>
            <person name="Sun H."/>
            <person name="Kurtzman C.P."/>
            <person name="Blackwell M."/>
            <person name="Grigoriev I.V."/>
            <person name="Jeffries T.W."/>
        </authorList>
    </citation>
    <scope>NUCLEOTIDE SEQUENCE [LARGE SCALE GENOMIC DNA]</scope>
    <source>
        <strain evidence="3 4">NRRL Y-11557</strain>
    </source>
</reference>
<dbReference type="GO" id="GO:0016787">
    <property type="term" value="F:hydrolase activity"/>
    <property type="evidence" value="ECO:0007669"/>
    <property type="project" value="UniProtKB-KW"/>
</dbReference>
<evidence type="ECO:0000313" key="3">
    <source>
        <dbReference type="EMBL" id="ODQ73389.1"/>
    </source>
</evidence>
<dbReference type="InterPro" id="IPR013094">
    <property type="entry name" value="AB_hydrolase_3"/>
</dbReference>
<dbReference type="OrthoDB" id="408631at2759"/>
<dbReference type="EMBL" id="KV454294">
    <property type="protein sequence ID" value="ODQ73389.1"/>
    <property type="molecule type" value="Genomic_DNA"/>
</dbReference>
<dbReference type="STRING" id="675824.A0A1E3Q6R4"/>
<dbReference type="AlphaFoldDB" id="A0A1E3Q6R4"/>
<evidence type="ECO:0000259" key="2">
    <source>
        <dbReference type="Pfam" id="PF07859"/>
    </source>
</evidence>
<feature type="domain" description="Alpha/beta hydrolase fold-3" evidence="2">
    <location>
        <begin position="98"/>
        <end position="312"/>
    </location>
</feature>
<name>A0A1E3Q6R4_LIPST</name>
<dbReference type="Proteomes" id="UP000094385">
    <property type="component" value="Unassembled WGS sequence"/>
</dbReference>
<dbReference type="PANTHER" id="PTHR48081">
    <property type="entry name" value="AB HYDROLASE SUPERFAMILY PROTEIN C4A8.06C"/>
    <property type="match status" value="1"/>
</dbReference>
<organism evidence="3 4">
    <name type="scientific">Lipomyces starkeyi NRRL Y-11557</name>
    <dbReference type="NCBI Taxonomy" id="675824"/>
    <lineage>
        <taxon>Eukaryota</taxon>
        <taxon>Fungi</taxon>
        <taxon>Dikarya</taxon>
        <taxon>Ascomycota</taxon>
        <taxon>Saccharomycotina</taxon>
        <taxon>Lipomycetes</taxon>
        <taxon>Lipomycetales</taxon>
        <taxon>Lipomycetaceae</taxon>
        <taxon>Lipomyces</taxon>
    </lineage>
</organism>
<keyword evidence="4" id="KW-1185">Reference proteome</keyword>
<protein>
    <recommendedName>
        <fullName evidence="2">Alpha/beta hydrolase fold-3 domain-containing protein</fullName>
    </recommendedName>
</protein>
<proteinExistence type="predicted"/>